<organism evidence="2 3">
    <name type="scientific">Aromia moschata</name>
    <dbReference type="NCBI Taxonomy" id="1265417"/>
    <lineage>
        <taxon>Eukaryota</taxon>
        <taxon>Metazoa</taxon>
        <taxon>Ecdysozoa</taxon>
        <taxon>Arthropoda</taxon>
        <taxon>Hexapoda</taxon>
        <taxon>Insecta</taxon>
        <taxon>Pterygota</taxon>
        <taxon>Neoptera</taxon>
        <taxon>Endopterygota</taxon>
        <taxon>Coleoptera</taxon>
        <taxon>Polyphaga</taxon>
        <taxon>Cucujiformia</taxon>
        <taxon>Chrysomeloidea</taxon>
        <taxon>Cerambycidae</taxon>
        <taxon>Cerambycinae</taxon>
        <taxon>Callichromatini</taxon>
        <taxon>Aromia</taxon>
    </lineage>
</organism>
<evidence type="ECO:0000313" key="2">
    <source>
        <dbReference type="EMBL" id="KAJ8957217.1"/>
    </source>
</evidence>
<feature type="domain" description="YqaJ viral recombinase" evidence="1">
    <location>
        <begin position="102"/>
        <end position="246"/>
    </location>
</feature>
<name>A0AAV8Z138_9CUCU</name>
<dbReference type="CDD" id="cd22343">
    <property type="entry name" value="PDDEXK_lambda_exonuclease-like"/>
    <property type="match status" value="1"/>
</dbReference>
<dbReference type="InterPro" id="IPR051703">
    <property type="entry name" value="NF-kappa-B_Signaling_Reg"/>
</dbReference>
<dbReference type="PANTHER" id="PTHR46609:SF8">
    <property type="entry name" value="YQAJ VIRAL RECOMBINASE DOMAIN-CONTAINING PROTEIN"/>
    <property type="match status" value="1"/>
</dbReference>
<proteinExistence type="predicted"/>
<feature type="non-terminal residue" evidence="2">
    <location>
        <position position="471"/>
    </location>
</feature>
<evidence type="ECO:0000259" key="1">
    <source>
        <dbReference type="Pfam" id="PF09588"/>
    </source>
</evidence>
<evidence type="ECO:0000313" key="3">
    <source>
        <dbReference type="Proteomes" id="UP001162162"/>
    </source>
</evidence>
<gene>
    <name evidence="2" type="ORF">NQ318_007779</name>
</gene>
<comment type="caution">
    <text evidence="2">The sequence shown here is derived from an EMBL/GenBank/DDBJ whole genome shotgun (WGS) entry which is preliminary data.</text>
</comment>
<keyword evidence="3" id="KW-1185">Reference proteome</keyword>
<dbReference type="EMBL" id="JAPWTK010000024">
    <property type="protein sequence ID" value="KAJ8957217.1"/>
    <property type="molecule type" value="Genomic_DNA"/>
</dbReference>
<dbReference type="InterPro" id="IPR011335">
    <property type="entry name" value="Restrct_endonuc-II-like"/>
</dbReference>
<dbReference type="GO" id="GO:0006281">
    <property type="term" value="P:DNA repair"/>
    <property type="evidence" value="ECO:0007669"/>
    <property type="project" value="UniProtKB-ARBA"/>
</dbReference>
<dbReference type="SUPFAM" id="SSF52980">
    <property type="entry name" value="Restriction endonuclease-like"/>
    <property type="match status" value="1"/>
</dbReference>
<dbReference type="InterPro" id="IPR011604">
    <property type="entry name" value="PDDEXK-like_dom_sf"/>
</dbReference>
<accession>A0AAV8Z138</accession>
<dbReference type="InterPro" id="IPR019080">
    <property type="entry name" value="YqaJ_viral_recombinase"/>
</dbReference>
<reference evidence="2" key="1">
    <citation type="journal article" date="2023" name="Insect Mol. Biol.">
        <title>Genome sequencing provides insights into the evolution of gene families encoding plant cell wall-degrading enzymes in longhorned beetles.</title>
        <authorList>
            <person name="Shin N.R."/>
            <person name="Okamura Y."/>
            <person name="Kirsch R."/>
            <person name="Pauchet Y."/>
        </authorList>
    </citation>
    <scope>NUCLEOTIDE SEQUENCE</scope>
    <source>
        <strain evidence="2">AMC_N1</strain>
    </source>
</reference>
<dbReference type="Proteomes" id="UP001162162">
    <property type="component" value="Unassembled WGS sequence"/>
</dbReference>
<dbReference type="Pfam" id="PF09588">
    <property type="entry name" value="YqaJ"/>
    <property type="match status" value="1"/>
</dbReference>
<dbReference type="Gene3D" id="3.90.320.10">
    <property type="match status" value="1"/>
</dbReference>
<protein>
    <recommendedName>
        <fullName evidence="1">YqaJ viral recombinase domain-containing protein</fullName>
    </recommendedName>
</protein>
<dbReference type="PANTHER" id="PTHR46609">
    <property type="entry name" value="EXONUCLEASE, PHAGE-TYPE/RECB, C-TERMINAL DOMAIN-CONTAINING PROTEIN"/>
    <property type="match status" value="1"/>
</dbReference>
<dbReference type="AlphaFoldDB" id="A0AAV8Z138"/>
<sequence>MYKPIPVNEMPCLKDKLTTVDIAVDEHVGRRKAHPDGMEIKCSLFHNSDYFIQILNNYCQSPLMMNVYSIKVNLKECCKNKTQQLFNDDIDLVITFLQHSQNWLKQRKYRVTGSRCYELFTYSNNDWERKSSSYFYPKEISNKYVRHGLKWENSAREKFIALTGMEVFECGMVISNSNQWLGFSADGIIFGDGQPLYLLEIKCLFKGATETIMESVISAKFIEKENGQFKLKKRHKYYGQIQMGMALLNLSRAYVALYASFDNSMLIIEVDFDYGFALRMLSKVKVQTGHISAISEARPPYALLRKVIIPPGDTPVMNFTFAQRFREEGINTLIAEDDADLLIVQTAIEKCQQYETFFIVGRDVDLLVLIIAFSPQYKDIRLLRESQATIKERIYSSRESSAVLRNCNEIVLFAHLSITYLWRGINLDPTQSGWKKTDTVLSPIFTPEVPAPYSVLQLISCNCRMGCGKRC</sequence>